<evidence type="ECO:0000313" key="3">
    <source>
        <dbReference type="Proteomes" id="UP000037660"/>
    </source>
</evidence>
<gene>
    <name evidence="2" type="ORF">ISF6_1860</name>
</gene>
<reference evidence="3" key="1">
    <citation type="submission" date="2015-07" db="EMBL/GenBank/DDBJ databases">
        <title>Discovery of a poly(ethylene terephthalate assimilation.</title>
        <authorList>
            <person name="Yoshida S."/>
            <person name="Hiraga K."/>
            <person name="Takehana T."/>
            <person name="Taniguchi I."/>
            <person name="Yamaji H."/>
            <person name="Maeda Y."/>
            <person name="Toyohara K."/>
            <person name="Miyamoto K."/>
            <person name="Kimura Y."/>
            <person name="Oda K."/>
        </authorList>
    </citation>
    <scope>NUCLEOTIDE SEQUENCE [LARGE SCALE GENOMIC DNA]</scope>
    <source>
        <strain evidence="3">NBRC 110686 / TISTR 2288 / 201-F6</strain>
    </source>
</reference>
<proteinExistence type="predicted"/>
<sequence>MRRRGVAGAGGRDVLRAQRLRGEQGVQREGEAGEPGGGARRPRAASGAHGDGTWTACGERTGAQGGTP</sequence>
<dbReference type="Proteomes" id="UP000037660">
    <property type="component" value="Unassembled WGS sequence"/>
</dbReference>
<dbReference type="EMBL" id="BBYR01000030">
    <property type="protein sequence ID" value="GAP36020.1"/>
    <property type="molecule type" value="Genomic_DNA"/>
</dbReference>
<keyword evidence="3" id="KW-1185">Reference proteome</keyword>
<dbReference type="AlphaFoldDB" id="A0A0K8P1H3"/>
<name>A0A0K8P1H3_PISS1</name>
<feature type="region of interest" description="Disordered" evidence="1">
    <location>
        <begin position="1"/>
        <end position="68"/>
    </location>
</feature>
<organism evidence="2 3">
    <name type="scientific">Piscinibacter sakaiensis</name>
    <name type="common">Ideonella sakaiensis</name>
    <dbReference type="NCBI Taxonomy" id="1547922"/>
    <lineage>
        <taxon>Bacteria</taxon>
        <taxon>Pseudomonadati</taxon>
        <taxon>Pseudomonadota</taxon>
        <taxon>Betaproteobacteria</taxon>
        <taxon>Burkholderiales</taxon>
        <taxon>Sphaerotilaceae</taxon>
        <taxon>Piscinibacter</taxon>
    </lineage>
</organism>
<reference evidence="2 3" key="2">
    <citation type="journal article" date="2016" name="Science">
        <title>A bacterium that degrades and assimilates poly(ethylene terephthalate).</title>
        <authorList>
            <person name="Yoshida S."/>
            <person name="Hiraga K."/>
            <person name="Takehana T."/>
            <person name="Taniguchi I."/>
            <person name="Yamaji H."/>
            <person name="Maeda Y."/>
            <person name="Toyohara K."/>
            <person name="Miyamoto K."/>
            <person name="Kimura Y."/>
            <person name="Oda K."/>
        </authorList>
    </citation>
    <scope>NUCLEOTIDE SEQUENCE [LARGE SCALE GENOMIC DNA]</scope>
    <source>
        <strain evidence="3">NBRC 110686 / TISTR 2288 / 201-F6</strain>
    </source>
</reference>
<comment type="caution">
    <text evidence="2">The sequence shown here is derived from an EMBL/GenBank/DDBJ whole genome shotgun (WGS) entry which is preliminary data.</text>
</comment>
<feature type="compositionally biased region" description="Basic and acidic residues" evidence="1">
    <location>
        <begin position="13"/>
        <end position="31"/>
    </location>
</feature>
<accession>A0A0K8P1H3</accession>
<evidence type="ECO:0000256" key="1">
    <source>
        <dbReference type="SAM" id="MobiDB-lite"/>
    </source>
</evidence>
<protein>
    <submittedName>
        <fullName evidence="2">Uncharacterized protein</fullName>
    </submittedName>
</protein>
<evidence type="ECO:0000313" key="2">
    <source>
        <dbReference type="EMBL" id="GAP36020.1"/>
    </source>
</evidence>